<evidence type="ECO:0000313" key="4">
    <source>
        <dbReference type="Proteomes" id="UP001279522"/>
    </source>
</evidence>
<dbReference type="Proteomes" id="UP001279522">
    <property type="component" value="Unassembled WGS sequence"/>
</dbReference>
<accession>A0AAN4D532</accession>
<dbReference type="AlphaFoldDB" id="A0AAN4D532"/>
<dbReference type="Pfam" id="PF11740">
    <property type="entry name" value="KfrA_N"/>
    <property type="match status" value="1"/>
</dbReference>
<evidence type="ECO:0000256" key="1">
    <source>
        <dbReference type="SAM" id="MobiDB-lite"/>
    </source>
</evidence>
<gene>
    <name evidence="3" type="ORF">SGX49_005714</name>
</gene>
<dbReference type="EMBL" id="ABOSXX010000128">
    <property type="protein sequence ID" value="ELV3683180.1"/>
    <property type="molecule type" value="Genomic_DNA"/>
</dbReference>
<proteinExistence type="predicted"/>
<name>A0AAN4D532_CITFR</name>
<protein>
    <submittedName>
        <fullName evidence="3">DNA-binding protein</fullName>
    </submittedName>
</protein>
<feature type="region of interest" description="Disordered" evidence="1">
    <location>
        <begin position="141"/>
        <end position="167"/>
    </location>
</feature>
<comment type="caution">
    <text evidence="3">The sequence shown here is derived from an EMBL/GenBank/DDBJ whole genome shotgun (WGS) entry which is preliminary data.</text>
</comment>
<dbReference type="InterPro" id="IPR021104">
    <property type="entry name" value="KfrA_DNA-bd_N"/>
</dbReference>
<evidence type="ECO:0000259" key="2">
    <source>
        <dbReference type="Pfam" id="PF11740"/>
    </source>
</evidence>
<feature type="non-terminal residue" evidence="3">
    <location>
        <position position="167"/>
    </location>
</feature>
<reference evidence="3" key="1">
    <citation type="submission" date="2023-05" db="EMBL/GenBank/DDBJ databases">
        <authorList>
            <consortium name="Clinical and Environmental Microbiology Branch: Whole genome sequencing antimicrobial resistance pathogens in the healthcare setting"/>
        </authorList>
    </citation>
    <scope>NUCLEOTIDE SEQUENCE</scope>
    <source>
        <strain evidence="3">2023GN-00287</strain>
    </source>
</reference>
<feature type="domain" description="KfrA N-terminal DNA-binding" evidence="2">
    <location>
        <begin position="7"/>
        <end position="124"/>
    </location>
</feature>
<dbReference type="GO" id="GO:0003677">
    <property type="term" value="F:DNA binding"/>
    <property type="evidence" value="ECO:0007669"/>
    <property type="project" value="UniProtKB-KW"/>
</dbReference>
<evidence type="ECO:0000313" key="3">
    <source>
        <dbReference type="EMBL" id="ELV3683180.1"/>
    </source>
</evidence>
<sequence>MARQGITFEQVAAVADALAGEGQQPTIRAVREKLGDTGSPNTIHKHLTAWREARPVAAAAAPELPQALTAAIAAEIERAASRARGEIEGRLVQAQAEAAELAAAGEVLEGERDELAEQVAVLTTERDTLAGKAAQQAADLAEAQQRIEREQQAAESARLEVATARHK</sequence>
<organism evidence="3 4">
    <name type="scientific">Citrobacter freundii</name>
    <dbReference type="NCBI Taxonomy" id="546"/>
    <lineage>
        <taxon>Bacteria</taxon>
        <taxon>Pseudomonadati</taxon>
        <taxon>Pseudomonadota</taxon>
        <taxon>Gammaproteobacteria</taxon>
        <taxon>Enterobacterales</taxon>
        <taxon>Enterobacteriaceae</taxon>
        <taxon>Citrobacter</taxon>
        <taxon>Citrobacter freundii complex</taxon>
    </lineage>
</organism>
<keyword evidence="3" id="KW-0238">DNA-binding</keyword>